<sequence length="278" mass="29124">MDNPTPSSRLFLIGSEASRAMSPGLWNPALEGLGSGWTYEAWDVPLNVPMAGVRARLLESDVVAANVTMPHKQWAAEAADTATEAVRLSGASNLLIRHGRTLEAHNTDVAAVAELLGGRHQRHAVMLGAGGAARAALAALKGLVDRVSVADRDPEAARRLAALAESLGMDAEPVPWAEAQDQASRASLIVNATPVGKRIDDPPAWGGAPLAEDAFVYDFVYAGHVTGTIAAARKQRLRCADGWDHLHAQAAAMVPLLGLPAQADPLLRSTLAALQAKA</sequence>
<proteinExistence type="predicted"/>
<keyword evidence="2" id="KW-0057">Aromatic amino acid biosynthesis</keyword>
<evidence type="ECO:0000313" key="5">
    <source>
        <dbReference type="Proteomes" id="UP001500752"/>
    </source>
</evidence>
<dbReference type="Gene3D" id="3.40.50.10860">
    <property type="entry name" value="Leucine Dehydrogenase, chain A, domain 1"/>
    <property type="match status" value="1"/>
</dbReference>
<dbReference type="PANTHER" id="PTHR21089:SF1">
    <property type="entry name" value="BIFUNCTIONAL 3-DEHYDROQUINATE DEHYDRATASE_SHIKIMATE DEHYDROGENASE, CHLOROPLASTIC"/>
    <property type="match status" value="1"/>
</dbReference>
<gene>
    <name evidence="4" type="ORF">GCM10023081_25990</name>
</gene>
<dbReference type="EMBL" id="BAABEO010000017">
    <property type="protein sequence ID" value="GAA3687445.1"/>
    <property type="molecule type" value="Genomic_DNA"/>
</dbReference>
<dbReference type="SUPFAM" id="SSF53223">
    <property type="entry name" value="Aminoacid dehydrogenase-like, N-terminal domain"/>
    <property type="match status" value="1"/>
</dbReference>
<dbReference type="PANTHER" id="PTHR21089">
    <property type="entry name" value="SHIKIMATE DEHYDROGENASE"/>
    <property type="match status" value="1"/>
</dbReference>
<name>A0ABP7CFP6_9MICC</name>
<dbReference type="InterPro" id="IPR036291">
    <property type="entry name" value="NAD(P)-bd_dom_sf"/>
</dbReference>
<reference evidence="5" key="1">
    <citation type="journal article" date="2019" name="Int. J. Syst. Evol. Microbiol.">
        <title>The Global Catalogue of Microorganisms (GCM) 10K type strain sequencing project: providing services to taxonomists for standard genome sequencing and annotation.</title>
        <authorList>
            <consortium name="The Broad Institute Genomics Platform"/>
            <consortium name="The Broad Institute Genome Sequencing Center for Infectious Disease"/>
            <person name="Wu L."/>
            <person name="Ma J."/>
        </authorList>
    </citation>
    <scope>NUCLEOTIDE SEQUENCE [LARGE SCALE GENOMIC DNA]</scope>
    <source>
        <strain evidence="5">JCM 30742</strain>
    </source>
</reference>
<organism evidence="4 5">
    <name type="scientific">Arthrobacter ginkgonis</name>
    <dbReference type="NCBI Taxonomy" id="1630594"/>
    <lineage>
        <taxon>Bacteria</taxon>
        <taxon>Bacillati</taxon>
        <taxon>Actinomycetota</taxon>
        <taxon>Actinomycetes</taxon>
        <taxon>Micrococcales</taxon>
        <taxon>Micrococcaceae</taxon>
        <taxon>Arthrobacter</taxon>
    </lineage>
</organism>
<evidence type="ECO:0000313" key="4">
    <source>
        <dbReference type="EMBL" id="GAA3687445.1"/>
    </source>
</evidence>
<keyword evidence="5" id="KW-1185">Reference proteome</keyword>
<dbReference type="Gene3D" id="3.40.50.720">
    <property type="entry name" value="NAD(P)-binding Rossmann-like Domain"/>
    <property type="match status" value="1"/>
</dbReference>
<protein>
    <submittedName>
        <fullName evidence="4">Shikimate dehydrogenase</fullName>
    </submittedName>
</protein>
<evidence type="ECO:0000259" key="3">
    <source>
        <dbReference type="Pfam" id="PF08501"/>
    </source>
</evidence>
<accession>A0ABP7CFP6</accession>
<feature type="domain" description="Shikimate dehydrogenase substrate binding N-terminal" evidence="3">
    <location>
        <begin position="12"/>
        <end position="94"/>
    </location>
</feature>
<comment type="caution">
    <text evidence="4">The sequence shown here is derived from an EMBL/GenBank/DDBJ whole genome shotgun (WGS) entry which is preliminary data.</text>
</comment>
<dbReference type="Pfam" id="PF08501">
    <property type="entry name" value="Shikimate_dh_N"/>
    <property type="match status" value="1"/>
</dbReference>
<comment type="pathway">
    <text evidence="1">Metabolic intermediate biosynthesis; chorismate biosynthesis; chorismate from D-erythrose 4-phosphate and phosphoenolpyruvate: step 4/7.</text>
</comment>
<dbReference type="Proteomes" id="UP001500752">
    <property type="component" value="Unassembled WGS sequence"/>
</dbReference>
<dbReference type="SUPFAM" id="SSF51735">
    <property type="entry name" value="NAD(P)-binding Rossmann-fold domains"/>
    <property type="match status" value="1"/>
</dbReference>
<dbReference type="InterPro" id="IPR022893">
    <property type="entry name" value="Shikimate_DH_fam"/>
</dbReference>
<evidence type="ECO:0000256" key="1">
    <source>
        <dbReference type="ARBA" id="ARBA00004871"/>
    </source>
</evidence>
<evidence type="ECO:0000256" key="2">
    <source>
        <dbReference type="ARBA" id="ARBA00023141"/>
    </source>
</evidence>
<dbReference type="InterPro" id="IPR013708">
    <property type="entry name" value="Shikimate_DH-bd_N"/>
</dbReference>
<dbReference type="RefSeq" id="WP_345151317.1">
    <property type="nucleotide sequence ID" value="NZ_BAABEO010000017.1"/>
</dbReference>
<keyword evidence="2" id="KW-0028">Amino-acid biosynthesis</keyword>
<dbReference type="InterPro" id="IPR046346">
    <property type="entry name" value="Aminoacid_DH-like_N_sf"/>
</dbReference>